<dbReference type="GO" id="GO:0004300">
    <property type="term" value="F:enoyl-CoA hydratase activity"/>
    <property type="evidence" value="ECO:0007669"/>
    <property type="project" value="UniProtKB-EC"/>
</dbReference>
<accession>A0A7Y9DRC1</accession>
<evidence type="ECO:0000256" key="3">
    <source>
        <dbReference type="ARBA" id="ARBA00023239"/>
    </source>
</evidence>
<dbReference type="Gene3D" id="1.10.12.10">
    <property type="entry name" value="Lyase 2-enoyl-coa Hydratase, Chain A, domain 2"/>
    <property type="match status" value="1"/>
</dbReference>
<dbReference type="InterPro" id="IPR014748">
    <property type="entry name" value="Enoyl-CoA_hydra_C"/>
</dbReference>
<proteinExistence type="inferred from homology"/>
<evidence type="ECO:0000313" key="6">
    <source>
        <dbReference type="Proteomes" id="UP000535890"/>
    </source>
</evidence>
<dbReference type="InterPro" id="IPR029045">
    <property type="entry name" value="ClpP/crotonase-like_dom_sf"/>
</dbReference>
<comment type="caution">
    <text evidence="5">The sequence shown here is derived from an EMBL/GenBank/DDBJ whole genome shotgun (WGS) entry which is preliminary data.</text>
</comment>
<evidence type="ECO:0000256" key="2">
    <source>
        <dbReference type="ARBA" id="ARBA00023098"/>
    </source>
</evidence>
<dbReference type="Proteomes" id="UP000535890">
    <property type="component" value="Unassembled WGS sequence"/>
</dbReference>
<sequence length="255" mass="26350">MESTGVRTERPSDGVLLITLDRPERRNAIDGAMSREIARVLDGFDADPSSSVGVLTGAGGTFCSGMDLRAFLDGDAPEVPGRGFGGLTQAPPAKPLIAAVEGFALAGGCELVLACDLVVAADDASFGLPEVGIGLIAGSGGLLRLPHRIPRSVAAELALTGDRFGAADAHRWGLVNRLVAPGAAVTAAVELAARIARNAPLALAATKRMLAASDLPVDEAWERQETELVAIKATEDAREGARAFGEKRAPRWSGH</sequence>
<organism evidence="5 6">
    <name type="scientific">Actinomycetospora corticicola</name>
    <dbReference type="NCBI Taxonomy" id="663602"/>
    <lineage>
        <taxon>Bacteria</taxon>
        <taxon>Bacillati</taxon>
        <taxon>Actinomycetota</taxon>
        <taxon>Actinomycetes</taxon>
        <taxon>Pseudonocardiales</taxon>
        <taxon>Pseudonocardiaceae</taxon>
        <taxon>Actinomycetospora</taxon>
    </lineage>
</organism>
<protein>
    <submittedName>
        <fullName evidence="5">Enoyl-CoA hydratase</fullName>
        <ecNumber evidence="5">4.2.1.17</ecNumber>
    </submittedName>
</protein>
<dbReference type="PROSITE" id="PS00166">
    <property type="entry name" value="ENOYL_COA_HYDRATASE"/>
    <property type="match status" value="1"/>
</dbReference>
<name>A0A7Y9DRC1_9PSEU</name>
<evidence type="ECO:0000256" key="1">
    <source>
        <dbReference type="ARBA" id="ARBA00005254"/>
    </source>
</evidence>
<gene>
    <name evidence="5" type="ORF">BJ983_000141</name>
</gene>
<dbReference type="EC" id="4.2.1.17" evidence="5"/>
<dbReference type="SUPFAM" id="SSF52096">
    <property type="entry name" value="ClpP/crotonase"/>
    <property type="match status" value="1"/>
</dbReference>
<dbReference type="GO" id="GO:0006635">
    <property type="term" value="P:fatty acid beta-oxidation"/>
    <property type="evidence" value="ECO:0007669"/>
    <property type="project" value="TreeGrafter"/>
</dbReference>
<keyword evidence="2" id="KW-0443">Lipid metabolism</keyword>
<reference evidence="5 6" key="1">
    <citation type="submission" date="2020-07" db="EMBL/GenBank/DDBJ databases">
        <title>Sequencing the genomes of 1000 actinobacteria strains.</title>
        <authorList>
            <person name="Klenk H.-P."/>
        </authorList>
    </citation>
    <scope>NUCLEOTIDE SEQUENCE [LARGE SCALE GENOMIC DNA]</scope>
    <source>
        <strain evidence="5 6">DSM 45772</strain>
    </source>
</reference>
<dbReference type="CDD" id="cd06558">
    <property type="entry name" value="crotonase-like"/>
    <property type="match status" value="1"/>
</dbReference>
<evidence type="ECO:0000256" key="4">
    <source>
        <dbReference type="RuleBase" id="RU003707"/>
    </source>
</evidence>
<dbReference type="Pfam" id="PF00378">
    <property type="entry name" value="ECH_1"/>
    <property type="match status" value="1"/>
</dbReference>
<dbReference type="PANTHER" id="PTHR11941">
    <property type="entry name" value="ENOYL-COA HYDRATASE-RELATED"/>
    <property type="match status" value="1"/>
</dbReference>
<comment type="similarity">
    <text evidence="1 4">Belongs to the enoyl-CoA hydratase/isomerase family.</text>
</comment>
<dbReference type="InterPro" id="IPR001753">
    <property type="entry name" value="Enoyl-CoA_hydra/iso"/>
</dbReference>
<dbReference type="NCBIfam" id="NF006100">
    <property type="entry name" value="PRK08252.1"/>
    <property type="match status" value="1"/>
</dbReference>
<dbReference type="RefSeq" id="WP_179792040.1">
    <property type="nucleotide sequence ID" value="NZ_BAABHP010000012.1"/>
</dbReference>
<dbReference type="Gene3D" id="3.90.226.10">
    <property type="entry name" value="2-enoyl-CoA Hydratase, Chain A, domain 1"/>
    <property type="match status" value="1"/>
</dbReference>
<dbReference type="PANTHER" id="PTHR11941:SF169">
    <property type="entry name" value="(7AS)-7A-METHYL-1,5-DIOXO-2,3,5,6,7,7A-HEXAHYDRO-1H-INDENE-CARBOXYL-COA HYDROLASE"/>
    <property type="match status" value="1"/>
</dbReference>
<dbReference type="EMBL" id="JACCBN010000001">
    <property type="protein sequence ID" value="NYD34039.1"/>
    <property type="molecule type" value="Genomic_DNA"/>
</dbReference>
<keyword evidence="3 5" id="KW-0456">Lyase</keyword>
<dbReference type="AlphaFoldDB" id="A0A7Y9DRC1"/>
<evidence type="ECO:0000313" key="5">
    <source>
        <dbReference type="EMBL" id="NYD34039.1"/>
    </source>
</evidence>
<dbReference type="InterPro" id="IPR018376">
    <property type="entry name" value="Enoyl-CoA_hyd/isom_CS"/>
</dbReference>
<keyword evidence="6" id="KW-1185">Reference proteome</keyword>